<dbReference type="RefSeq" id="WP_123663882.1">
    <property type="nucleotide sequence ID" value="NZ_RJKE01000001.1"/>
</dbReference>
<dbReference type="InterPro" id="IPR043917">
    <property type="entry name" value="DUF5753"/>
</dbReference>
<proteinExistence type="predicted"/>
<evidence type="ECO:0000313" key="2">
    <source>
        <dbReference type="EMBL" id="ROO84242.1"/>
    </source>
</evidence>
<dbReference type="CDD" id="cd00093">
    <property type="entry name" value="HTH_XRE"/>
    <property type="match status" value="1"/>
</dbReference>
<dbReference type="AlphaFoldDB" id="A0A3N1CSE8"/>
<dbReference type="GO" id="GO:0003677">
    <property type="term" value="F:DNA binding"/>
    <property type="evidence" value="ECO:0007669"/>
    <property type="project" value="InterPro"/>
</dbReference>
<feature type="domain" description="HTH cro/C1-type" evidence="1">
    <location>
        <begin position="22"/>
        <end position="78"/>
    </location>
</feature>
<dbReference type="SMART" id="SM00530">
    <property type="entry name" value="HTH_XRE"/>
    <property type="match status" value="1"/>
</dbReference>
<dbReference type="SUPFAM" id="SSF47413">
    <property type="entry name" value="lambda repressor-like DNA-binding domains"/>
    <property type="match status" value="1"/>
</dbReference>
<keyword evidence="3" id="KW-1185">Reference proteome</keyword>
<dbReference type="Pfam" id="PF13560">
    <property type="entry name" value="HTH_31"/>
    <property type="match status" value="1"/>
</dbReference>
<evidence type="ECO:0000313" key="3">
    <source>
        <dbReference type="Proteomes" id="UP000272400"/>
    </source>
</evidence>
<dbReference type="PROSITE" id="PS50943">
    <property type="entry name" value="HTH_CROC1"/>
    <property type="match status" value="1"/>
</dbReference>
<sequence>MPQRPSPYPPAQAARQALADRLREIRLDAGLTAVALATAAGWDRTRVSKIEHGVRAATPEVIRIWCRACAAEERVEDLLAELRTAEGVYVEWKRTQRAGLRRLQIAKVPLYERTGHLRVYASQVIPGMLQTRGYAAALLTSITERFGTPDDVAQAVEARLARQRVMRAPGHTYTFVLEEAVLYYGHGGPAAMREQLDRLLDVVGMPRVAVLVIPMNADRARQWVLETFILYDADRVDVELLSAEVAVTTPTEVARYEAAFTDLGAIAVRDEEARALIARARDSLG</sequence>
<dbReference type="Proteomes" id="UP000272400">
    <property type="component" value="Unassembled WGS sequence"/>
</dbReference>
<dbReference type="InterPro" id="IPR010982">
    <property type="entry name" value="Lambda_DNA-bd_dom_sf"/>
</dbReference>
<name>A0A3N1CSE8_9ACTN</name>
<dbReference type="EMBL" id="RJKE01000001">
    <property type="protein sequence ID" value="ROO84242.1"/>
    <property type="molecule type" value="Genomic_DNA"/>
</dbReference>
<dbReference type="Gene3D" id="1.10.260.40">
    <property type="entry name" value="lambda repressor-like DNA-binding domains"/>
    <property type="match status" value="1"/>
</dbReference>
<evidence type="ECO:0000259" key="1">
    <source>
        <dbReference type="PROSITE" id="PS50943"/>
    </source>
</evidence>
<protein>
    <submittedName>
        <fullName evidence="2">Helix-turn-helix protein</fullName>
    </submittedName>
</protein>
<dbReference type="InterPro" id="IPR001387">
    <property type="entry name" value="Cro/C1-type_HTH"/>
</dbReference>
<gene>
    <name evidence="2" type="ORF">EDD29_1762</name>
</gene>
<dbReference type="Pfam" id="PF19054">
    <property type="entry name" value="DUF5753"/>
    <property type="match status" value="1"/>
</dbReference>
<organism evidence="2 3">
    <name type="scientific">Actinocorallia herbida</name>
    <dbReference type="NCBI Taxonomy" id="58109"/>
    <lineage>
        <taxon>Bacteria</taxon>
        <taxon>Bacillati</taxon>
        <taxon>Actinomycetota</taxon>
        <taxon>Actinomycetes</taxon>
        <taxon>Streptosporangiales</taxon>
        <taxon>Thermomonosporaceae</taxon>
        <taxon>Actinocorallia</taxon>
    </lineage>
</organism>
<reference evidence="2 3" key="1">
    <citation type="submission" date="2018-11" db="EMBL/GenBank/DDBJ databases">
        <title>Sequencing the genomes of 1000 actinobacteria strains.</title>
        <authorList>
            <person name="Klenk H.-P."/>
        </authorList>
    </citation>
    <scope>NUCLEOTIDE SEQUENCE [LARGE SCALE GENOMIC DNA]</scope>
    <source>
        <strain evidence="2 3">DSM 44254</strain>
    </source>
</reference>
<accession>A0A3N1CSE8</accession>
<dbReference type="OrthoDB" id="4966777at2"/>
<comment type="caution">
    <text evidence="2">The sequence shown here is derived from an EMBL/GenBank/DDBJ whole genome shotgun (WGS) entry which is preliminary data.</text>
</comment>